<evidence type="ECO:0000256" key="1">
    <source>
        <dbReference type="SAM" id="SignalP"/>
    </source>
</evidence>
<evidence type="ECO:0000313" key="3">
    <source>
        <dbReference type="Proteomes" id="UP001230156"/>
    </source>
</evidence>
<dbReference type="RefSeq" id="WP_379961863.1">
    <property type="nucleotide sequence ID" value="NZ_JAUYVI010000012.1"/>
</dbReference>
<dbReference type="Proteomes" id="UP001230156">
    <property type="component" value="Unassembled WGS sequence"/>
</dbReference>
<name>A0ABU0YUR6_9PROT</name>
<gene>
    <name evidence="2" type="ORF">Q8A70_27495</name>
</gene>
<feature type="chain" id="PRO_5046273857" evidence="1">
    <location>
        <begin position="22"/>
        <end position="95"/>
    </location>
</feature>
<keyword evidence="3" id="KW-1185">Reference proteome</keyword>
<organism evidence="2 3">
    <name type="scientific">Dongia sedimenti</name>
    <dbReference type="NCBI Taxonomy" id="3064282"/>
    <lineage>
        <taxon>Bacteria</taxon>
        <taxon>Pseudomonadati</taxon>
        <taxon>Pseudomonadota</taxon>
        <taxon>Alphaproteobacteria</taxon>
        <taxon>Rhodospirillales</taxon>
        <taxon>Dongiaceae</taxon>
        <taxon>Dongia</taxon>
    </lineage>
</organism>
<evidence type="ECO:0000313" key="2">
    <source>
        <dbReference type="EMBL" id="MDQ7251461.1"/>
    </source>
</evidence>
<proteinExistence type="predicted"/>
<reference evidence="3" key="1">
    <citation type="submission" date="2023-08" db="EMBL/GenBank/DDBJ databases">
        <title>Rhodospirillaceae gen. nov., a novel taxon isolated from the Yangtze River Yuezi River estuary sludge.</title>
        <authorList>
            <person name="Ruan L."/>
        </authorList>
    </citation>
    <scope>NUCLEOTIDE SEQUENCE [LARGE SCALE GENOMIC DNA]</scope>
    <source>
        <strain evidence="3">R-7</strain>
    </source>
</reference>
<feature type="signal peptide" evidence="1">
    <location>
        <begin position="1"/>
        <end position="21"/>
    </location>
</feature>
<protein>
    <submittedName>
        <fullName evidence="2">Uncharacterized protein</fullName>
    </submittedName>
</protein>
<dbReference type="EMBL" id="JAUYVI010000012">
    <property type="protein sequence ID" value="MDQ7251461.1"/>
    <property type="molecule type" value="Genomic_DNA"/>
</dbReference>
<sequence length="95" mass="10139">MNAFPLLAAVTLCVSALVLHASFRELAEAPLALDAGAKAELLSLERGANRRPGFVLADAARRDLAEADEGLLDHELASADPLQAWLDRYLTPTAE</sequence>
<keyword evidence="1" id="KW-0732">Signal</keyword>
<accession>A0ABU0YUR6</accession>
<comment type="caution">
    <text evidence="2">The sequence shown here is derived from an EMBL/GenBank/DDBJ whole genome shotgun (WGS) entry which is preliminary data.</text>
</comment>